<feature type="compositionally biased region" description="Basic and acidic residues" evidence="1">
    <location>
        <begin position="51"/>
        <end position="62"/>
    </location>
</feature>
<name>A0A9P3LVL2_9FUNG</name>
<dbReference type="EMBL" id="BQFW01000006">
    <property type="protein sequence ID" value="GJJ72218.1"/>
    <property type="molecule type" value="Genomic_DNA"/>
</dbReference>
<evidence type="ECO:0000313" key="3">
    <source>
        <dbReference type="Proteomes" id="UP000827284"/>
    </source>
</evidence>
<proteinExistence type="predicted"/>
<gene>
    <name evidence="2" type="ORF">EMPS_04575</name>
</gene>
<dbReference type="AlphaFoldDB" id="A0A9P3LVL2"/>
<comment type="caution">
    <text evidence="2">The sequence shown here is derived from an EMBL/GenBank/DDBJ whole genome shotgun (WGS) entry which is preliminary data.</text>
</comment>
<feature type="region of interest" description="Disordered" evidence="1">
    <location>
        <begin position="1"/>
        <end position="62"/>
    </location>
</feature>
<evidence type="ECO:0000256" key="1">
    <source>
        <dbReference type="SAM" id="MobiDB-lite"/>
    </source>
</evidence>
<accession>A0A9P3LVL2</accession>
<keyword evidence="3" id="KW-1185">Reference proteome</keyword>
<dbReference type="OrthoDB" id="3365399at2759"/>
<dbReference type="Proteomes" id="UP000827284">
    <property type="component" value="Unassembled WGS sequence"/>
</dbReference>
<feature type="compositionally biased region" description="Basic and acidic residues" evidence="1">
    <location>
        <begin position="110"/>
        <end position="133"/>
    </location>
</feature>
<sequence>MSDSDDSKPAPPRKVQPKPRRRVVSRNRSDNSIGSSQDTDSTAAQPHARRRIEDDFFSKAKNFRDITKAQETIYMKESEPEIQESQLPELEPIAITDVIPVFDFEDEALARDAAKKDTEEKEASPEMKRKRELSLTPPPDMPTRRPVPTTAYRAVIPQPAQQTYDLLDDDDDVEELDPDLISIAAKVTTESQIIQLYRPCQSDALNSSLVSSYPIDTH</sequence>
<reference evidence="2" key="2">
    <citation type="journal article" date="2022" name="Microbiol. Resour. Announc.">
        <title>Whole-Genome Sequence of Entomortierella parvispora E1425, a Mucoromycotan Fungus Associated with Burkholderiaceae-Related Endosymbiotic Bacteria.</title>
        <authorList>
            <person name="Herlambang A."/>
            <person name="Guo Y."/>
            <person name="Takashima Y."/>
            <person name="Narisawa K."/>
            <person name="Ohta H."/>
            <person name="Nishizawa T."/>
        </authorList>
    </citation>
    <scope>NUCLEOTIDE SEQUENCE</scope>
    <source>
        <strain evidence="2">E1425</strain>
    </source>
</reference>
<reference evidence="2" key="1">
    <citation type="submission" date="2021-11" db="EMBL/GenBank/DDBJ databases">
        <authorList>
            <person name="Herlambang A."/>
            <person name="Guo Y."/>
            <person name="Takashima Y."/>
            <person name="Nishizawa T."/>
        </authorList>
    </citation>
    <scope>NUCLEOTIDE SEQUENCE</scope>
    <source>
        <strain evidence="2">E1425</strain>
    </source>
</reference>
<feature type="region of interest" description="Disordered" evidence="1">
    <location>
        <begin position="110"/>
        <end position="147"/>
    </location>
</feature>
<feature type="compositionally biased region" description="Polar residues" evidence="1">
    <location>
        <begin position="33"/>
        <end position="44"/>
    </location>
</feature>
<protein>
    <submittedName>
        <fullName evidence="2">Uncharacterized protein</fullName>
    </submittedName>
</protein>
<feature type="compositionally biased region" description="Basic residues" evidence="1">
    <location>
        <begin position="15"/>
        <end position="25"/>
    </location>
</feature>
<evidence type="ECO:0000313" key="2">
    <source>
        <dbReference type="EMBL" id="GJJ72218.1"/>
    </source>
</evidence>
<organism evidence="2 3">
    <name type="scientific">Entomortierella parvispora</name>
    <dbReference type="NCBI Taxonomy" id="205924"/>
    <lineage>
        <taxon>Eukaryota</taxon>
        <taxon>Fungi</taxon>
        <taxon>Fungi incertae sedis</taxon>
        <taxon>Mucoromycota</taxon>
        <taxon>Mortierellomycotina</taxon>
        <taxon>Mortierellomycetes</taxon>
        <taxon>Mortierellales</taxon>
        <taxon>Mortierellaceae</taxon>
        <taxon>Entomortierella</taxon>
    </lineage>
</organism>